<protein>
    <submittedName>
        <fullName evidence="1">Uncharacterized protein</fullName>
    </submittedName>
</protein>
<sequence length="249" mass="27817">MASLILDVGPIGLKSSLEFRLLNWMEVEPLSICIRGPFTAGHRRLPSSNMDTIVSLVRVCTTIRFIVDLKHSNFAVNQDQDNSILAVDDNAGVRSDSDSDGDPFKGRLDEIFGRIPTKRNDGALGDSFQATPWLKAFPHKSAWRKSSSVDTAVRGLATLGKIDFVPFSATSANKTSSYSACHGFGKIRNASEDSGSWKIVKRRQWYSQYIEHLSVDVRINRIRQESFLRSGLLPIHRRSAFEAFSPQTR</sequence>
<accession>A0AAD7HXI7</accession>
<dbReference type="AlphaFoldDB" id="A0AAD7HXI7"/>
<dbReference type="EMBL" id="JARJLG010000189">
    <property type="protein sequence ID" value="KAJ7730621.1"/>
    <property type="molecule type" value="Genomic_DNA"/>
</dbReference>
<proteinExistence type="predicted"/>
<name>A0AAD7HXI7_9AGAR</name>
<gene>
    <name evidence="1" type="ORF">DFH07DRAFT_781579</name>
</gene>
<evidence type="ECO:0000313" key="2">
    <source>
        <dbReference type="Proteomes" id="UP001215280"/>
    </source>
</evidence>
<organism evidence="1 2">
    <name type="scientific">Mycena maculata</name>
    <dbReference type="NCBI Taxonomy" id="230809"/>
    <lineage>
        <taxon>Eukaryota</taxon>
        <taxon>Fungi</taxon>
        <taxon>Dikarya</taxon>
        <taxon>Basidiomycota</taxon>
        <taxon>Agaricomycotina</taxon>
        <taxon>Agaricomycetes</taxon>
        <taxon>Agaricomycetidae</taxon>
        <taxon>Agaricales</taxon>
        <taxon>Marasmiineae</taxon>
        <taxon>Mycenaceae</taxon>
        <taxon>Mycena</taxon>
    </lineage>
</organism>
<reference evidence="1" key="1">
    <citation type="submission" date="2023-03" db="EMBL/GenBank/DDBJ databases">
        <title>Massive genome expansion in bonnet fungi (Mycena s.s.) driven by repeated elements and novel gene families across ecological guilds.</title>
        <authorList>
            <consortium name="Lawrence Berkeley National Laboratory"/>
            <person name="Harder C.B."/>
            <person name="Miyauchi S."/>
            <person name="Viragh M."/>
            <person name="Kuo A."/>
            <person name="Thoen E."/>
            <person name="Andreopoulos B."/>
            <person name="Lu D."/>
            <person name="Skrede I."/>
            <person name="Drula E."/>
            <person name="Henrissat B."/>
            <person name="Morin E."/>
            <person name="Kohler A."/>
            <person name="Barry K."/>
            <person name="LaButti K."/>
            <person name="Morin E."/>
            <person name="Salamov A."/>
            <person name="Lipzen A."/>
            <person name="Mereny Z."/>
            <person name="Hegedus B."/>
            <person name="Baldrian P."/>
            <person name="Stursova M."/>
            <person name="Weitz H."/>
            <person name="Taylor A."/>
            <person name="Grigoriev I.V."/>
            <person name="Nagy L.G."/>
            <person name="Martin F."/>
            <person name="Kauserud H."/>
        </authorList>
    </citation>
    <scope>NUCLEOTIDE SEQUENCE</scope>
    <source>
        <strain evidence="1">CBHHK188m</strain>
    </source>
</reference>
<comment type="caution">
    <text evidence="1">The sequence shown here is derived from an EMBL/GenBank/DDBJ whole genome shotgun (WGS) entry which is preliminary data.</text>
</comment>
<keyword evidence="2" id="KW-1185">Reference proteome</keyword>
<evidence type="ECO:0000313" key="1">
    <source>
        <dbReference type="EMBL" id="KAJ7730621.1"/>
    </source>
</evidence>
<dbReference type="Proteomes" id="UP001215280">
    <property type="component" value="Unassembled WGS sequence"/>
</dbReference>